<evidence type="ECO:0000313" key="2">
    <source>
        <dbReference type="Proteomes" id="UP001181313"/>
    </source>
</evidence>
<evidence type="ECO:0000313" key="1">
    <source>
        <dbReference type="EMBL" id="MDT3728913.1"/>
    </source>
</evidence>
<dbReference type="EMBL" id="JAVSGH010000087">
    <property type="protein sequence ID" value="MDT3728913.1"/>
    <property type="molecule type" value="Genomic_DNA"/>
</dbReference>
<reference evidence="1" key="1">
    <citation type="submission" date="2024-05" db="EMBL/GenBank/DDBJ databases">
        <title>30 novel species of actinomycetes from the DSMZ collection.</title>
        <authorList>
            <person name="Nouioui I."/>
        </authorList>
    </citation>
    <scope>NUCLEOTIDE SEQUENCE</scope>
    <source>
        <strain evidence="1">DSM 41972</strain>
    </source>
</reference>
<keyword evidence="2" id="KW-1185">Reference proteome</keyword>
<accession>A0ABU3I7G1</accession>
<sequence>SPSRALLRGAGGQKPSVTALCPLHSHRSTFPQVKPRSTAGVLMAEAGSTVIDRNGYLDVRSRSAATFDLDARLPGQVFKEGAEDSLFCEFDAVLTPEFWSALCTMARWHGDRHVELLVLEPDCDAFYLPEYRMYPALSLSVEADVDDYWAAIGHEPDGDIMGSIAISANVIAVTGPSGRWGCWGERDPEVAVFRGFPNVAARNKWRAQFGPFLEVSGVLESYLPLTFAGRTVPDEYAATLTANYGPPSGRRP</sequence>
<organism evidence="1 2">
    <name type="scientific">Streptomyces althioticus subsp. attaecolombicae</name>
    <dbReference type="NCBI Taxonomy" id="3075534"/>
    <lineage>
        <taxon>Bacteria</taxon>
        <taxon>Bacillati</taxon>
        <taxon>Actinomycetota</taxon>
        <taxon>Actinomycetes</taxon>
        <taxon>Kitasatosporales</taxon>
        <taxon>Streptomycetaceae</taxon>
        <taxon>Streptomyces</taxon>
        <taxon>Streptomyces althioticus group</taxon>
    </lineage>
</organism>
<protein>
    <submittedName>
        <fullName evidence="1">Uncharacterized protein</fullName>
    </submittedName>
</protein>
<dbReference type="Proteomes" id="UP001181313">
    <property type="component" value="Unassembled WGS sequence"/>
</dbReference>
<name>A0ABU3I7G1_9ACTN</name>
<gene>
    <name evidence="1" type="ORF">ROS62_30245</name>
</gene>
<dbReference type="RefSeq" id="WP_337675403.1">
    <property type="nucleotide sequence ID" value="NZ_JAVSGH010000087.1"/>
</dbReference>
<feature type="non-terminal residue" evidence="1">
    <location>
        <position position="1"/>
    </location>
</feature>
<comment type="caution">
    <text evidence="1">The sequence shown here is derived from an EMBL/GenBank/DDBJ whole genome shotgun (WGS) entry which is preliminary data.</text>
</comment>
<proteinExistence type="predicted"/>